<evidence type="ECO:0000256" key="1">
    <source>
        <dbReference type="SAM" id="SignalP"/>
    </source>
</evidence>
<keyword evidence="1" id="KW-0732">Signal</keyword>
<dbReference type="CDD" id="cd00146">
    <property type="entry name" value="PKD"/>
    <property type="match status" value="1"/>
</dbReference>
<dbReference type="InterPro" id="IPR026341">
    <property type="entry name" value="T9SS_type_B"/>
</dbReference>
<evidence type="ECO:0000313" key="3">
    <source>
        <dbReference type="Proteomes" id="UP000198337"/>
    </source>
</evidence>
<organism evidence="2 3">
    <name type="scientific">Maribacter sedimenticola</name>
    <dbReference type="NCBI Taxonomy" id="228956"/>
    <lineage>
        <taxon>Bacteria</taxon>
        <taxon>Pseudomonadati</taxon>
        <taxon>Bacteroidota</taxon>
        <taxon>Flavobacteriia</taxon>
        <taxon>Flavobacteriales</taxon>
        <taxon>Flavobacteriaceae</taxon>
        <taxon>Maribacter</taxon>
    </lineage>
</organism>
<dbReference type="Proteomes" id="UP000198337">
    <property type="component" value="Unassembled WGS sequence"/>
</dbReference>
<dbReference type="EMBL" id="FZNV01000001">
    <property type="protein sequence ID" value="SNR30792.1"/>
    <property type="molecule type" value="Genomic_DNA"/>
</dbReference>
<comment type="caution">
    <text evidence="2">The sequence shown here is derived from an EMBL/GenBank/DDBJ whole genome shotgun (WGS) entry which is preliminary data.</text>
</comment>
<dbReference type="Gene3D" id="2.60.120.380">
    <property type="match status" value="1"/>
</dbReference>
<reference evidence="2 3" key="1">
    <citation type="submission" date="2017-06" db="EMBL/GenBank/DDBJ databases">
        <authorList>
            <person name="Varghese N."/>
            <person name="Submissions S."/>
        </authorList>
    </citation>
    <scope>NUCLEOTIDE SEQUENCE [LARGE SCALE GENOMIC DNA]</scope>
    <source>
        <strain evidence="2 3">DSM 19840</strain>
    </source>
</reference>
<accession>A0ABY1SEZ1</accession>
<keyword evidence="3" id="KW-1185">Reference proteome</keyword>
<protein>
    <submittedName>
        <fullName evidence="2">Gliding motility-associated C-terminal domain-containing protein</fullName>
    </submittedName>
</protein>
<name>A0ABY1SEZ1_9FLAO</name>
<proteinExistence type="predicted"/>
<evidence type="ECO:0000313" key="2">
    <source>
        <dbReference type="EMBL" id="SNR30792.1"/>
    </source>
</evidence>
<dbReference type="NCBIfam" id="TIGR04131">
    <property type="entry name" value="Bac_Flav_CTERM"/>
    <property type="match status" value="1"/>
</dbReference>
<dbReference type="Pfam" id="PF13585">
    <property type="entry name" value="CHU_C"/>
    <property type="match status" value="1"/>
</dbReference>
<sequence length="600" mass="65934">MTQRGLAILFLSLFGMLTCFSQVAPDCINAIPICYNTPINAGTNGYGIDDFNGASVSGCFTQASGTIETNSAWYRFRTGESGQLGFNIGHDSNEDWDFALYNTTDCNDLGEPVRCNYFDNSDNSDFIGVGVDPTGADNIQYEDWLEVEPGQDYYLLINNYSNNNSGFSIQFSGSIFVEFPNSALDCDIIDNLLGPPIIACDNENVVLDATTDNALGYEWYIDLGTGYQRIPNENGAQLSVAVSAMYRVLVIRPLGNNLISETQVAYAPSPVTYEVADSTACFDGTAIDLTLKDEEALGDQSTFEFRVTYHSSVEDAIDGIDPLPKSYVPSALTETIHVRTTSLENGNCFDVSESFEINSVALPELDFPTRIYECGEAPVATIGEETPDPNYTYEWSTGETTPMITVDQSGVYTLSVTNAANALQCVTVKSIEVVFSKPPVITDISIEYEDDLANTVRVYVETDGNLAYQLDGEEPQENATFHDLFPGEHTITVIDLNGCGSDSKKIVVLGFPKFFTPNADGINDTWHVAGLDILDNPIISIYDRYGKLLHQLHKNSNGWDGSFNGVLLPESDYWFKLSYTDSLGQTTHAAYINNHFTLKR</sequence>
<feature type="signal peptide" evidence="1">
    <location>
        <begin position="1"/>
        <end position="24"/>
    </location>
</feature>
<gene>
    <name evidence="2" type="ORF">SAMN04488009_1113</name>
</gene>
<feature type="chain" id="PRO_5046445954" evidence="1">
    <location>
        <begin position="25"/>
        <end position="600"/>
    </location>
</feature>